<evidence type="ECO:0000256" key="4">
    <source>
        <dbReference type="ARBA" id="ARBA00022980"/>
    </source>
</evidence>
<dbReference type="Pfam" id="PF01281">
    <property type="entry name" value="Ribosomal_L9_N"/>
    <property type="match status" value="1"/>
</dbReference>
<dbReference type="GO" id="GO:0019843">
    <property type="term" value="F:rRNA binding"/>
    <property type="evidence" value="ECO:0007669"/>
    <property type="project" value="UniProtKB-KW"/>
</dbReference>
<dbReference type="SUPFAM" id="SSF55653">
    <property type="entry name" value="Ribosomal protein L9 C-domain"/>
    <property type="match status" value="1"/>
</dbReference>
<keyword evidence="4" id="KW-0689">Ribosomal protein</keyword>
<dbReference type="STRING" id="41875.K8ERR0"/>
<proteinExistence type="inferred from homology"/>
<keyword evidence="3" id="KW-0694">RNA-binding</keyword>
<dbReference type="InterPro" id="IPR036935">
    <property type="entry name" value="Ribosomal_bL9_N_sf"/>
</dbReference>
<keyword evidence="13" id="KW-1185">Reference proteome</keyword>
<dbReference type="GO" id="GO:1990904">
    <property type="term" value="C:ribonucleoprotein complex"/>
    <property type="evidence" value="ECO:0007669"/>
    <property type="project" value="UniProtKB-KW"/>
</dbReference>
<feature type="domain" description="Ribosomal protein L9" evidence="10">
    <location>
        <begin position="19"/>
        <end position="63"/>
    </location>
</feature>
<dbReference type="Proteomes" id="UP000198341">
    <property type="component" value="Chromosome 2"/>
</dbReference>
<dbReference type="PANTHER" id="PTHR21368">
    <property type="entry name" value="50S RIBOSOMAL PROTEIN L9"/>
    <property type="match status" value="1"/>
</dbReference>
<gene>
    <name evidence="12" type="ORF">Bathy02g01860</name>
</gene>
<dbReference type="InterPro" id="IPR009027">
    <property type="entry name" value="Ribosomal_bL9/RNase_H1_N"/>
</dbReference>
<dbReference type="SUPFAM" id="SSF55658">
    <property type="entry name" value="L9 N-domain-like"/>
    <property type="match status" value="1"/>
</dbReference>
<dbReference type="EMBL" id="FO082277">
    <property type="protein sequence ID" value="CCO15110.1"/>
    <property type="molecule type" value="Genomic_DNA"/>
</dbReference>
<dbReference type="InterPro" id="IPR020070">
    <property type="entry name" value="Ribosomal_bL9_N"/>
</dbReference>
<dbReference type="KEGG" id="bpg:Bathy02g01860"/>
<dbReference type="GO" id="GO:0003735">
    <property type="term" value="F:structural constituent of ribosome"/>
    <property type="evidence" value="ECO:0007669"/>
    <property type="project" value="InterPro"/>
</dbReference>
<evidence type="ECO:0000256" key="8">
    <source>
        <dbReference type="ARBA" id="ARBA00035427"/>
    </source>
</evidence>
<feature type="domain" description="Large ribosomal subunit protein bL9 C-terminal" evidence="11">
    <location>
        <begin position="160"/>
        <end position="235"/>
    </location>
</feature>
<feature type="compositionally biased region" description="Acidic residues" evidence="9">
    <location>
        <begin position="72"/>
        <end position="86"/>
    </location>
</feature>
<evidence type="ECO:0000256" key="1">
    <source>
        <dbReference type="ARBA" id="ARBA00010605"/>
    </source>
</evidence>
<protein>
    <recommendedName>
        <fullName evidence="7">Large ribosomal subunit protein bL9c</fullName>
    </recommendedName>
    <alternativeName>
        <fullName evidence="8">50S ribosomal protein L9, chloroplastic</fullName>
    </alternativeName>
    <alternativeName>
        <fullName evidence="6">CL9</fullName>
    </alternativeName>
</protein>
<keyword evidence="2" id="KW-0699">rRNA-binding</keyword>
<dbReference type="Gene3D" id="3.10.430.100">
    <property type="entry name" value="Ribosomal protein L9, C-terminal domain"/>
    <property type="match status" value="1"/>
</dbReference>
<dbReference type="GO" id="GO:0006412">
    <property type="term" value="P:translation"/>
    <property type="evidence" value="ECO:0007669"/>
    <property type="project" value="InterPro"/>
</dbReference>
<comment type="similarity">
    <text evidence="1">Belongs to the bacterial ribosomal protein bL9 family.</text>
</comment>
<name>K8ERR0_9CHLO</name>
<dbReference type="InterPro" id="IPR020069">
    <property type="entry name" value="Ribosomal_bL9_C"/>
</dbReference>
<evidence type="ECO:0000313" key="12">
    <source>
        <dbReference type="EMBL" id="CCO15110.1"/>
    </source>
</evidence>
<dbReference type="GeneID" id="19017300"/>
<feature type="compositionally biased region" description="Basic and acidic residues" evidence="9">
    <location>
        <begin position="87"/>
        <end position="99"/>
    </location>
</feature>
<reference evidence="12 13" key="1">
    <citation type="submission" date="2011-10" db="EMBL/GenBank/DDBJ databases">
        <authorList>
            <person name="Genoscope - CEA"/>
        </authorList>
    </citation>
    <scope>NUCLEOTIDE SEQUENCE [LARGE SCALE GENOMIC DNA]</scope>
    <source>
        <strain evidence="12 13">RCC 1105</strain>
    </source>
</reference>
<evidence type="ECO:0000256" key="3">
    <source>
        <dbReference type="ARBA" id="ARBA00022884"/>
    </source>
</evidence>
<evidence type="ECO:0000259" key="10">
    <source>
        <dbReference type="Pfam" id="PF01281"/>
    </source>
</evidence>
<dbReference type="Pfam" id="PF03948">
    <property type="entry name" value="Ribosomal_L9_C"/>
    <property type="match status" value="1"/>
</dbReference>
<dbReference type="Gene3D" id="3.40.5.10">
    <property type="entry name" value="Ribosomal protein L9, N-terminal domain"/>
    <property type="match status" value="1"/>
</dbReference>
<organism evidence="12 13">
    <name type="scientific">Bathycoccus prasinos</name>
    <dbReference type="NCBI Taxonomy" id="41875"/>
    <lineage>
        <taxon>Eukaryota</taxon>
        <taxon>Viridiplantae</taxon>
        <taxon>Chlorophyta</taxon>
        <taxon>Mamiellophyceae</taxon>
        <taxon>Mamiellales</taxon>
        <taxon>Bathycoccaceae</taxon>
        <taxon>Bathycoccus</taxon>
    </lineage>
</organism>
<dbReference type="GO" id="GO:0005840">
    <property type="term" value="C:ribosome"/>
    <property type="evidence" value="ECO:0007669"/>
    <property type="project" value="UniProtKB-KW"/>
</dbReference>
<dbReference type="OrthoDB" id="5555409at2759"/>
<dbReference type="InterPro" id="IPR036791">
    <property type="entry name" value="Ribosomal_bL9_C_sf"/>
</dbReference>
<dbReference type="RefSeq" id="XP_007514870.1">
    <property type="nucleotide sequence ID" value="XM_007514808.1"/>
</dbReference>
<evidence type="ECO:0000259" key="11">
    <source>
        <dbReference type="Pfam" id="PF03948"/>
    </source>
</evidence>
<dbReference type="AlphaFoldDB" id="K8ERR0"/>
<accession>K8ERR0</accession>
<evidence type="ECO:0000256" key="9">
    <source>
        <dbReference type="SAM" id="MobiDB-lite"/>
    </source>
</evidence>
<feature type="region of interest" description="Disordered" evidence="9">
    <location>
        <begin position="63"/>
        <end position="99"/>
    </location>
</feature>
<dbReference type="InterPro" id="IPR000244">
    <property type="entry name" value="Ribosomal_bL9"/>
</dbReference>
<evidence type="ECO:0000313" key="13">
    <source>
        <dbReference type="Proteomes" id="UP000198341"/>
    </source>
</evidence>
<sequence length="240" mass="28026">MNFNAFQVRRYKRANRKVSVVLQERTKHLGKKSEVVSVKPGRARNHLIPQKLAKYATEENVEKALKEKEERDVSEEEEEEHLDEDEEKKYSEREKERDDEDTRFAKNVDVVFIIDAVEPAVELSALRIDFSRSNSNLRVHFFSHDLHKQKLKLAIKMLTRGNPVTIKRATKRKTDVFNIPITKDDVVKEVAKQKSVDLDTKSIMLDKPIDSLGEFDVPLWVDGRELEEKLKLVVKKKAYK</sequence>
<evidence type="ECO:0000256" key="2">
    <source>
        <dbReference type="ARBA" id="ARBA00022730"/>
    </source>
</evidence>
<evidence type="ECO:0000256" key="7">
    <source>
        <dbReference type="ARBA" id="ARBA00035193"/>
    </source>
</evidence>
<evidence type="ECO:0000256" key="6">
    <source>
        <dbReference type="ARBA" id="ARBA00031047"/>
    </source>
</evidence>
<evidence type="ECO:0000256" key="5">
    <source>
        <dbReference type="ARBA" id="ARBA00023274"/>
    </source>
</evidence>
<keyword evidence="5" id="KW-0687">Ribonucleoprotein</keyword>